<feature type="signal peptide" evidence="1">
    <location>
        <begin position="1"/>
        <end position="27"/>
    </location>
</feature>
<dbReference type="Pfam" id="PF00188">
    <property type="entry name" value="CAP"/>
    <property type="match status" value="1"/>
</dbReference>
<protein>
    <submittedName>
        <fullName evidence="3">Secretion protein</fullName>
    </submittedName>
</protein>
<dbReference type="InterPro" id="IPR014044">
    <property type="entry name" value="CAP_dom"/>
</dbReference>
<dbReference type="PRINTS" id="PR00837">
    <property type="entry name" value="V5TPXLIKE"/>
</dbReference>
<dbReference type="SUPFAM" id="SSF55797">
    <property type="entry name" value="PR-1-like"/>
    <property type="match status" value="1"/>
</dbReference>
<dbReference type="InterPro" id="IPR034113">
    <property type="entry name" value="SCP_GAPR1-like"/>
</dbReference>
<dbReference type="FunFam" id="3.40.33.10:FF:000002">
    <property type="entry name" value="Golgi-associated plant pathogenesis-related protein 1"/>
    <property type="match status" value="1"/>
</dbReference>
<name>A0A7H8N721_9ACTN</name>
<dbReference type="InterPro" id="IPR001283">
    <property type="entry name" value="CRISP-related"/>
</dbReference>
<dbReference type="InterPro" id="IPR035940">
    <property type="entry name" value="CAP_sf"/>
</dbReference>
<dbReference type="Gene3D" id="3.40.33.10">
    <property type="entry name" value="CAP"/>
    <property type="match status" value="1"/>
</dbReference>
<evidence type="ECO:0000313" key="4">
    <source>
        <dbReference type="Proteomes" id="UP000509303"/>
    </source>
</evidence>
<feature type="chain" id="PRO_5038831789" evidence="1">
    <location>
        <begin position="28"/>
        <end position="184"/>
    </location>
</feature>
<feature type="domain" description="SCP" evidence="2">
    <location>
        <begin position="37"/>
        <end position="174"/>
    </location>
</feature>
<dbReference type="CDD" id="cd05382">
    <property type="entry name" value="CAP_GAPR1-like"/>
    <property type="match status" value="1"/>
</dbReference>
<proteinExistence type="predicted"/>
<evidence type="ECO:0000259" key="2">
    <source>
        <dbReference type="SMART" id="SM00198"/>
    </source>
</evidence>
<keyword evidence="1" id="KW-0732">Signal</keyword>
<dbReference type="RefSeq" id="WP_176161940.1">
    <property type="nucleotide sequence ID" value="NZ_CP054929.1"/>
</dbReference>
<dbReference type="SMART" id="SM00198">
    <property type="entry name" value="SCP"/>
    <property type="match status" value="1"/>
</dbReference>
<organism evidence="3 4">
    <name type="scientific">Streptomyces buecherae</name>
    <dbReference type="NCBI Taxonomy" id="2763006"/>
    <lineage>
        <taxon>Bacteria</taxon>
        <taxon>Bacillati</taxon>
        <taxon>Actinomycetota</taxon>
        <taxon>Actinomycetes</taxon>
        <taxon>Kitasatosporales</taxon>
        <taxon>Streptomycetaceae</taxon>
        <taxon>Streptomyces</taxon>
    </lineage>
</organism>
<gene>
    <name evidence="3" type="ORF">HUT08_12390</name>
</gene>
<dbReference type="AlphaFoldDB" id="A0A7H8N721"/>
<keyword evidence="4" id="KW-1185">Reference proteome</keyword>
<dbReference type="PANTHER" id="PTHR10334">
    <property type="entry name" value="CYSTEINE-RICH SECRETORY PROTEIN-RELATED"/>
    <property type="match status" value="1"/>
</dbReference>
<sequence length="184" mass="20152">MKTTIRRTAPRGALAAMAAVTATLTLATPATPSPTPAFDQQLLERTNAQRARHGVPPLALDPAISRWAQEWADQMAKSGDFAHRPNNKYGENLHYAWSSDGASPSGAQVADAWYNQVREYTYYGREPDMSTFSKWGNFTQVVWKSSRGMGVGLAKSQNKTYVVVNYSPPGNYVGQFAANVPAPR</sequence>
<evidence type="ECO:0000256" key="1">
    <source>
        <dbReference type="SAM" id="SignalP"/>
    </source>
</evidence>
<accession>A0A7H8N721</accession>
<dbReference type="Proteomes" id="UP000509303">
    <property type="component" value="Chromosome"/>
</dbReference>
<evidence type="ECO:0000313" key="3">
    <source>
        <dbReference type="EMBL" id="QKW50205.1"/>
    </source>
</evidence>
<reference evidence="3 4" key="1">
    <citation type="submission" date="2020-06" db="EMBL/GenBank/DDBJ databases">
        <title>Genome mining for natural products.</title>
        <authorList>
            <person name="Zhang B."/>
            <person name="Shi J."/>
            <person name="Ge H."/>
        </authorList>
    </citation>
    <scope>NUCLEOTIDE SEQUENCE [LARGE SCALE GENOMIC DNA]</scope>
    <source>
        <strain evidence="3 4">NA00687</strain>
    </source>
</reference>
<dbReference type="EMBL" id="CP054929">
    <property type="protein sequence ID" value="QKW50205.1"/>
    <property type="molecule type" value="Genomic_DNA"/>
</dbReference>